<dbReference type="Proteomes" id="UP001321825">
    <property type="component" value="Chromosome"/>
</dbReference>
<dbReference type="KEGG" id="mcau:MIT9_P2320"/>
<gene>
    <name evidence="2" type="ORF">MIT9_P2320</name>
</gene>
<proteinExistence type="predicted"/>
<name>A0AAU9C6C3_9GAMM</name>
<evidence type="ECO:0000313" key="2">
    <source>
        <dbReference type="EMBL" id="BCX82734.1"/>
    </source>
</evidence>
<evidence type="ECO:0008006" key="4">
    <source>
        <dbReference type="Google" id="ProtNLM"/>
    </source>
</evidence>
<dbReference type="Pfam" id="PF13565">
    <property type="entry name" value="HTH_32"/>
    <property type="match status" value="1"/>
</dbReference>
<feature type="region of interest" description="Disordered" evidence="1">
    <location>
        <begin position="44"/>
        <end position="64"/>
    </location>
</feature>
<dbReference type="AlphaFoldDB" id="A0AAU9C6C3"/>
<dbReference type="RefSeq" id="WP_317705121.1">
    <property type="nucleotide sequence ID" value="NZ_AP024714.1"/>
</dbReference>
<evidence type="ECO:0000313" key="3">
    <source>
        <dbReference type="Proteomes" id="UP001321825"/>
    </source>
</evidence>
<evidence type="ECO:0000256" key="1">
    <source>
        <dbReference type="SAM" id="MobiDB-lite"/>
    </source>
</evidence>
<sequence>MISNPDRRQTIELIERAMAQGASQHKACELLGISARTYQRWTREGGVKADARPDAERPVPANRLTEEERARILAVCNQPAYSHLPPSQIVPMLADQGEYIASESSFVPVHCARPSLEKEEVM</sequence>
<protein>
    <recommendedName>
        <fullName evidence="4">Transposase</fullName>
    </recommendedName>
</protein>
<accession>A0AAU9C6C3</accession>
<organism evidence="2 3">
    <name type="scientific">Methylomarinovum caldicuralii</name>
    <dbReference type="NCBI Taxonomy" id="438856"/>
    <lineage>
        <taxon>Bacteria</taxon>
        <taxon>Pseudomonadati</taxon>
        <taxon>Pseudomonadota</taxon>
        <taxon>Gammaproteobacteria</taxon>
        <taxon>Methylococcales</taxon>
        <taxon>Methylothermaceae</taxon>
        <taxon>Methylomarinovum</taxon>
    </lineage>
</organism>
<keyword evidence="3" id="KW-1185">Reference proteome</keyword>
<dbReference type="EMBL" id="AP024714">
    <property type="protein sequence ID" value="BCX82734.1"/>
    <property type="molecule type" value="Genomic_DNA"/>
</dbReference>
<feature type="compositionally biased region" description="Basic and acidic residues" evidence="1">
    <location>
        <begin position="44"/>
        <end position="57"/>
    </location>
</feature>
<reference evidence="3" key="1">
    <citation type="journal article" date="2024" name="Int. J. Syst. Evol. Microbiol.">
        <title>Methylomarinovum tepidoasis sp. nov., a moderately thermophilic methanotroph of the family Methylothermaceae isolated from a deep-sea hydrothermal field.</title>
        <authorList>
            <person name="Hirayama H."/>
            <person name="Takaki Y."/>
            <person name="Abe M."/>
            <person name="Miyazaki M."/>
            <person name="Uematsu K."/>
            <person name="Matsui Y."/>
            <person name="Takai K."/>
        </authorList>
    </citation>
    <scope>NUCLEOTIDE SEQUENCE [LARGE SCALE GENOMIC DNA]</scope>
    <source>
        <strain evidence="3">IT-9</strain>
    </source>
</reference>